<feature type="compositionally biased region" description="Polar residues" evidence="1">
    <location>
        <begin position="380"/>
        <end position="391"/>
    </location>
</feature>
<protein>
    <submittedName>
        <fullName evidence="2">Uncharacterized protein</fullName>
    </submittedName>
</protein>
<feature type="compositionally biased region" description="Polar residues" evidence="1">
    <location>
        <begin position="684"/>
        <end position="699"/>
    </location>
</feature>
<proteinExistence type="predicted"/>
<feature type="region of interest" description="Disordered" evidence="1">
    <location>
        <begin position="369"/>
        <end position="411"/>
    </location>
</feature>
<dbReference type="AlphaFoldDB" id="A0A384JDG1"/>
<feature type="compositionally biased region" description="Acidic residues" evidence="1">
    <location>
        <begin position="581"/>
        <end position="592"/>
    </location>
</feature>
<dbReference type="Proteomes" id="UP000001798">
    <property type="component" value="Chromosome 3"/>
</dbReference>
<accession>A0A384JDG1</accession>
<dbReference type="GeneID" id="5435424"/>
<dbReference type="EMBL" id="CP009807">
    <property type="protein sequence ID" value="ATZ48688.1"/>
    <property type="molecule type" value="Genomic_DNA"/>
</dbReference>
<keyword evidence="3" id="KW-1185">Reference proteome</keyword>
<feature type="region of interest" description="Disordered" evidence="1">
    <location>
        <begin position="574"/>
        <end position="600"/>
    </location>
</feature>
<dbReference type="VEuPathDB" id="FungiDB:Bcin03g08730"/>
<dbReference type="RefSeq" id="XP_024548005.1">
    <property type="nucleotide sequence ID" value="XM_024692230.1"/>
</dbReference>
<reference evidence="2 3" key="2">
    <citation type="journal article" date="2012" name="Eukaryot. Cell">
        <title>Genome update of Botrytis cinerea strains B05.10 and T4.</title>
        <authorList>
            <person name="Staats M."/>
            <person name="van Kan J.A."/>
        </authorList>
    </citation>
    <scope>NUCLEOTIDE SEQUENCE [LARGE SCALE GENOMIC DNA]</scope>
    <source>
        <strain evidence="2 3">B05.10</strain>
    </source>
</reference>
<gene>
    <name evidence="2" type="ORF">BCIN_03g08730</name>
</gene>
<evidence type="ECO:0000313" key="3">
    <source>
        <dbReference type="Proteomes" id="UP000001798"/>
    </source>
</evidence>
<evidence type="ECO:0000256" key="1">
    <source>
        <dbReference type="SAM" id="MobiDB-lite"/>
    </source>
</evidence>
<feature type="region of interest" description="Disordered" evidence="1">
    <location>
        <begin position="669"/>
        <end position="699"/>
    </location>
</feature>
<dbReference type="OrthoDB" id="3544406at2759"/>
<organism evidence="2 3">
    <name type="scientific">Botryotinia fuckeliana (strain B05.10)</name>
    <name type="common">Noble rot fungus</name>
    <name type="synonym">Botrytis cinerea</name>
    <dbReference type="NCBI Taxonomy" id="332648"/>
    <lineage>
        <taxon>Eukaryota</taxon>
        <taxon>Fungi</taxon>
        <taxon>Dikarya</taxon>
        <taxon>Ascomycota</taxon>
        <taxon>Pezizomycotina</taxon>
        <taxon>Leotiomycetes</taxon>
        <taxon>Helotiales</taxon>
        <taxon>Sclerotiniaceae</taxon>
        <taxon>Botrytis</taxon>
    </lineage>
</organism>
<feature type="region of interest" description="Disordered" evidence="1">
    <location>
        <begin position="513"/>
        <end position="559"/>
    </location>
</feature>
<dbReference type="KEGG" id="bfu:BCIN_03g08730"/>
<reference evidence="2 3" key="1">
    <citation type="journal article" date="2011" name="PLoS Genet.">
        <title>Genomic analysis of the necrotrophic fungal pathogens Sclerotinia sclerotiorum and Botrytis cinerea.</title>
        <authorList>
            <person name="Amselem J."/>
            <person name="Cuomo C.A."/>
            <person name="van Kan J.A."/>
            <person name="Viaud M."/>
            <person name="Benito E.P."/>
            <person name="Couloux A."/>
            <person name="Coutinho P.M."/>
            <person name="de Vries R.P."/>
            <person name="Dyer P.S."/>
            <person name="Fillinger S."/>
            <person name="Fournier E."/>
            <person name="Gout L."/>
            <person name="Hahn M."/>
            <person name="Kohn L."/>
            <person name="Lapalu N."/>
            <person name="Plummer K.M."/>
            <person name="Pradier J.M."/>
            <person name="Quevillon E."/>
            <person name="Sharon A."/>
            <person name="Simon A."/>
            <person name="ten Have A."/>
            <person name="Tudzynski B."/>
            <person name="Tudzynski P."/>
            <person name="Wincker P."/>
            <person name="Andrew M."/>
            <person name="Anthouard V."/>
            <person name="Beever R.E."/>
            <person name="Beffa R."/>
            <person name="Benoit I."/>
            <person name="Bouzid O."/>
            <person name="Brault B."/>
            <person name="Chen Z."/>
            <person name="Choquer M."/>
            <person name="Collemare J."/>
            <person name="Cotton P."/>
            <person name="Danchin E.G."/>
            <person name="Da Silva C."/>
            <person name="Gautier A."/>
            <person name="Giraud C."/>
            <person name="Giraud T."/>
            <person name="Gonzalez C."/>
            <person name="Grossetete S."/>
            <person name="Guldener U."/>
            <person name="Henrissat B."/>
            <person name="Howlett B.J."/>
            <person name="Kodira C."/>
            <person name="Kretschmer M."/>
            <person name="Lappartient A."/>
            <person name="Leroch M."/>
            <person name="Levis C."/>
            <person name="Mauceli E."/>
            <person name="Neuveglise C."/>
            <person name="Oeser B."/>
            <person name="Pearson M."/>
            <person name="Poulain J."/>
            <person name="Poussereau N."/>
            <person name="Quesneville H."/>
            <person name="Rascle C."/>
            <person name="Schumacher J."/>
            <person name="Segurens B."/>
            <person name="Sexton A."/>
            <person name="Silva E."/>
            <person name="Sirven C."/>
            <person name="Soanes D.M."/>
            <person name="Talbot N.J."/>
            <person name="Templeton M."/>
            <person name="Yandava C."/>
            <person name="Yarden O."/>
            <person name="Zeng Q."/>
            <person name="Rollins J.A."/>
            <person name="Lebrun M.H."/>
            <person name="Dickman M."/>
        </authorList>
    </citation>
    <scope>NUCLEOTIDE SEQUENCE [LARGE SCALE GENOMIC DNA]</scope>
    <source>
        <strain evidence="2 3">B05.10</strain>
    </source>
</reference>
<name>A0A384JDG1_BOTFB</name>
<sequence length="699" mass="80425">MSISSQPRDAATQTCEDIFFDAPEELFEDALENQDDEEIRCIETHSYLANPDKGHYPDLPALFLQDEIQDFNYQDPAPFDVDDPEFEKLLLLEESLINLQEKYESSMKKEDGKFKRIMALYEKVINRPYDPSRLRTLESLKKERTPYVRRLNEITRLQELMDREYLVEFTEIKQQVVAIMDKWHAKQTSLAAVPHKLVVEENVRWTLLKQKQLEYIHDKTKDLVSEQANRIRGLEYALTVAQQVTVATPYVYQQTASMAEGQALADAYMGMTQQQMNHGFQNAAHTDSHFGQFDNVGVPTNQESLNAGENIAQVQQQYTFQNQGNPQLEADSGEDDAFTVVGSQTEALEEIKAPETQKSWTFQYREPANLATDSEKSDETVSNFKTPNSEQEPIAAGANSSQGQERVDDNTQEVQQLANPLPTPPLNDAVPIVPDPQARQNSYVNFLEYDDDPGRMYALHSSDPIKKAWARKKLDVDFKKKQEDTVDRMMKMGRYEAAMKKWAETVSDMLEEVSPNRRPKKHIIQDFDENEEPDDDYGRKRTFGTYEEDDEGEEEHSRKRLRSISRIIRYTPTPSLVFEPTPEDSTDEETGEEPATGYIGHDGVYYDPDGRRHYVQNPVEQGYSNYYDSNGGHPVRQYTSPLPQQQSPCPPSTPASRIRSYFSRCTATRRTGSVPARLTRQRMLHSQWSQWQNNRTAPR</sequence>
<reference evidence="2 3" key="3">
    <citation type="journal article" date="2017" name="Mol. Plant Pathol.">
        <title>A gapless genome sequence of the fungus Botrytis cinerea.</title>
        <authorList>
            <person name="Van Kan J.A."/>
            <person name="Stassen J.H."/>
            <person name="Mosbach A."/>
            <person name="Van Der Lee T.A."/>
            <person name="Faino L."/>
            <person name="Farmer A.D."/>
            <person name="Papasotiriou D.G."/>
            <person name="Zhou S."/>
            <person name="Seidl M.F."/>
            <person name="Cottam E."/>
            <person name="Edel D."/>
            <person name="Hahn M."/>
            <person name="Schwartz D.C."/>
            <person name="Dietrich R.A."/>
            <person name="Widdison S."/>
            <person name="Scalliet G."/>
        </authorList>
    </citation>
    <scope>NUCLEOTIDE SEQUENCE [LARGE SCALE GENOMIC DNA]</scope>
    <source>
        <strain evidence="2 3">B05.10</strain>
    </source>
</reference>
<evidence type="ECO:0000313" key="2">
    <source>
        <dbReference type="EMBL" id="ATZ48688.1"/>
    </source>
</evidence>
<feature type="compositionally biased region" description="Acidic residues" evidence="1">
    <location>
        <begin position="526"/>
        <end position="535"/>
    </location>
</feature>